<dbReference type="AlphaFoldDB" id="A0A6J6SBK0"/>
<dbReference type="EMBL" id="CAEZYK010000095">
    <property type="protein sequence ID" value="CAB4731917.1"/>
    <property type="molecule type" value="Genomic_DNA"/>
</dbReference>
<protein>
    <submittedName>
        <fullName evidence="1">Unannotated protein</fullName>
    </submittedName>
</protein>
<organism evidence="1">
    <name type="scientific">freshwater metagenome</name>
    <dbReference type="NCBI Taxonomy" id="449393"/>
    <lineage>
        <taxon>unclassified sequences</taxon>
        <taxon>metagenomes</taxon>
        <taxon>ecological metagenomes</taxon>
    </lineage>
</organism>
<reference evidence="1" key="1">
    <citation type="submission" date="2020-05" db="EMBL/GenBank/DDBJ databases">
        <authorList>
            <person name="Chiriac C."/>
            <person name="Salcher M."/>
            <person name="Ghai R."/>
            <person name="Kavagutti S V."/>
        </authorList>
    </citation>
    <scope>NUCLEOTIDE SEQUENCE</scope>
</reference>
<gene>
    <name evidence="1" type="ORF">UFOPK2683_01339</name>
    <name evidence="2" type="ORF">UFOPK3605_00366</name>
    <name evidence="3" type="ORF">UFOPK3897_00191</name>
</gene>
<proteinExistence type="predicted"/>
<accession>A0A6J6SBK0</accession>
<dbReference type="EMBL" id="CAFBOF010000002">
    <property type="protein sequence ID" value="CAB4969016.1"/>
    <property type="molecule type" value="Genomic_DNA"/>
</dbReference>
<name>A0A6J6SBK0_9ZZZZ</name>
<evidence type="ECO:0000313" key="1">
    <source>
        <dbReference type="EMBL" id="CAB4731917.1"/>
    </source>
</evidence>
<sequence length="127" mass="13124">MGLFKDMKNLKKMAADAPPAPSMSDTIAAGASAVAAAKLQQQLLATGVPGTAIVKSADQSGMMVNNMPQVDFDFEVTLPGKDAYSVKTSLVVPMTQLAAVAAGNTVGVLVDPANPESLMFDWSRPQG</sequence>
<evidence type="ECO:0000313" key="3">
    <source>
        <dbReference type="EMBL" id="CAB4969016.1"/>
    </source>
</evidence>
<dbReference type="EMBL" id="CAFBMM010000008">
    <property type="protein sequence ID" value="CAB4898799.1"/>
    <property type="molecule type" value="Genomic_DNA"/>
</dbReference>
<evidence type="ECO:0000313" key="2">
    <source>
        <dbReference type="EMBL" id="CAB4898799.1"/>
    </source>
</evidence>